<comment type="caution">
    <text evidence="4">The sequence shown here is derived from an EMBL/GenBank/DDBJ whole genome shotgun (WGS) entry which is preliminary data.</text>
</comment>
<dbReference type="InterPro" id="IPR035919">
    <property type="entry name" value="EAL_sf"/>
</dbReference>
<dbReference type="InterPro" id="IPR000160">
    <property type="entry name" value="GGDEF_dom"/>
</dbReference>
<dbReference type="InterPro" id="IPR043128">
    <property type="entry name" value="Rev_trsase/Diguanyl_cyclase"/>
</dbReference>
<dbReference type="AlphaFoldDB" id="A0AA37TAA9"/>
<dbReference type="InterPro" id="IPR001633">
    <property type="entry name" value="EAL_dom"/>
</dbReference>
<feature type="domain" description="EAL" evidence="2">
    <location>
        <begin position="529"/>
        <end position="784"/>
    </location>
</feature>
<dbReference type="PROSITE" id="PS50883">
    <property type="entry name" value="EAL"/>
    <property type="match status" value="1"/>
</dbReference>
<dbReference type="SUPFAM" id="SSF141868">
    <property type="entry name" value="EAL domain-like"/>
    <property type="match status" value="1"/>
</dbReference>
<name>A0AA37TAA9_9GAMM</name>
<keyword evidence="1" id="KW-1133">Transmembrane helix</keyword>
<dbReference type="CDD" id="cd01948">
    <property type="entry name" value="EAL"/>
    <property type="match status" value="1"/>
</dbReference>
<dbReference type="Pfam" id="PF00563">
    <property type="entry name" value="EAL"/>
    <property type="match status" value="1"/>
</dbReference>
<dbReference type="CDD" id="cd01949">
    <property type="entry name" value="GGDEF"/>
    <property type="match status" value="1"/>
</dbReference>
<dbReference type="EMBL" id="BSPD01000031">
    <property type="protein sequence ID" value="GLS25617.1"/>
    <property type="molecule type" value="Genomic_DNA"/>
</dbReference>
<evidence type="ECO:0000259" key="3">
    <source>
        <dbReference type="PROSITE" id="PS50887"/>
    </source>
</evidence>
<feature type="transmembrane region" description="Helical" evidence="1">
    <location>
        <begin position="293"/>
        <end position="314"/>
    </location>
</feature>
<dbReference type="PROSITE" id="PS50887">
    <property type="entry name" value="GGDEF"/>
    <property type="match status" value="1"/>
</dbReference>
<feature type="domain" description="GGDEF" evidence="3">
    <location>
        <begin position="382"/>
        <end position="520"/>
    </location>
</feature>
<dbReference type="InterPro" id="IPR052155">
    <property type="entry name" value="Biofilm_reg_signaling"/>
</dbReference>
<dbReference type="SMART" id="SM00267">
    <property type="entry name" value="GGDEF"/>
    <property type="match status" value="1"/>
</dbReference>
<evidence type="ECO:0000313" key="4">
    <source>
        <dbReference type="EMBL" id="GLS25617.1"/>
    </source>
</evidence>
<organism evidence="4 5">
    <name type="scientific">Marinibactrum halimedae</name>
    <dbReference type="NCBI Taxonomy" id="1444977"/>
    <lineage>
        <taxon>Bacteria</taxon>
        <taxon>Pseudomonadati</taxon>
        <taxon>Pseudomonadota</taxon>
        <taxon>Gammaproteobacteria</taxon>
        <taxon>Cellvibrionales</taxon>
        <taxon>Cellvibrionaceae</taxon>
        <taxon>Marinibactrum</taxon>
    </lineage>
</organism>
<evidence type="ECO:0000259" key="2">
    <source>
        <dbReference type="PROSITE" id="PS50883"/>
    </source>
</evidence>
<keyword evidence="1" id="KW-0472">Membrane</keyword>
<dbReference type="NCBIfam" id="TIGR00254">
    <property type="entry name" value="GGDEF"/>
    <property type="match status" value="1"/>
</dbReference>
<dbReference type="PANTHER" id="PTHR44757">
    <property type="entry name" value="DIGUANYLATE CYCLASE DGCP"/>
    <property type="match status" value="1"/>
</dbReference>
<gene>
    <name evidence="4" type="ORF">GCM10007877_13310</name>
</gene>
<dbReference type="PANTHER" id="PTHR44757:SF2">
    <property type="entry name" value="BIOFILM ARCHITECTURE MAINTENANCE PROTEIN MBAA"/>
    <property type="match status" value="1"/>
</dbReference>
<dbReference type="Gene3D" id="3.30.70.270">
    <property type="match status" value="1"/>
</dbReference>
<accession>A0AA37TAA9</accession>
<proteinExistence type="predicted"/>
<keyword evidence="1" id="KW-0812">Transmembrane</keyword>
<keyword evidence="5" id="KW-1185">Reference proteome</keyword>
<evidence type="ECO:0000256" key="1">
    <source>
        <dbReference type="SAM" id="Phobius"/>
    </source>
</evidence>
<dbReference type="InterPro" id="IPR029787">
    <property type="entry name" value="Nucleotide_cyclase"/>
</dbReference>
<dbReference type="SUPFAM" id="SSF55073">
    <property type="entry name" value="Nucleotide cyclase"/>
    <property type="match status" value="1"/>
</dbReference>
<sequence>MPIVVGFSICFLVGLIAIGLFQHKHLNQLVEQRTRTLGSQIDAHIYHEYQHLLQLARAISSSDGAEKAMVNEDVVGLKKTAETALHFFGLNQSRSLSFYSNTYSLLLSTAHKSQADSQLSSLHDMSGGELIRLMQQAELDSLPQKNLIPQKRLEHSIGGSRYSEIEIQVIFPWESQGELLGFVVAQRPIDSVLSANREMLFANTHPSLDAMYVMVDGSNPNFYDKAIQSVVYSSKPLLPEQNLHSLFLTANPIEFEKDQKQFITTTLPVVGKNTNELGRYVAIFDVTDQHQGFLWQKGFFIAVLVLMALVKLWFVQRRMRLMGRQLVDTSRELEHEIIRHKRSQLRLEQQRFFDDLTGLPNRKWLLEKLQDVTEDVGDAASHNIAVMFVDIDRFKDINDSQGHDCGDLLIQALAERLTDTLRQVDSITRFGGDEFVIISNSLSPSIAHARLAAAMLAQNIMAATLSPLEVGDKTFRVSVSVGIAMYPSDATNPEDILKYADAAMYQAKLGGRSRFAFFEPHMHKSLTERMVLEEELAAAAGNNQLHLHYQPKFDGQKKLRGAEALLRWHHPTLGSVSPEIFIPVAEDSGIIEELGRWVLWEAVGQCKSWQRMGMLPEGFRLAVNVSPEQFRGEFFTDELQTILLSHDLDPKYLIIEITESSLLEDFQDARSKIQIMKGWGIKVSIDDFGTGYSSLAYLNELDVDELKIDRSFIRSIESNEDSRTIVDALLSLAKHLNIQTVAEGVETQGQWEYLTNTPCALFQGYFLGKPAPAERWFIPGEDVALNLASNDGVLYGDMRYGSVSYDDRPSSLKIT</sequence>
<dbReference type="SMART" id="SM00052">
    <property type="entry name" value="EAL"/>
    <property type="match status" value="1"/>
</dbReference>
<evidence type="ECO:0000313" key="5">
    <source>
        <dbReference type="Proteomes" id="UP001156870"/>
    </source>
</evidence>
<dbReference type="Gene3D" id="3.20.20.450">
    <property type="entry name" value="EAL domain"/>
    <property type="match status" value="1"/>
</dbReference>
<reference evidence="4 5" key="1">
    <citation type="journal article" date="2014" name="Int. J. Syst. Evol. Microbiol.">
        <title>Complete genome sequence of Corynebacterium casei LMG S-19264T (=DSM 44701T), isolated from a smear-ripened cheese.</title>
        <authorList>
            <consortium name="US DOE Joint Genome Institute (JGI-PGF)"/>
            <person name="Walter F."/>
            <person name="Albersmeier A."/>
            <person name="Kalinowski J."/>
            <person name="Ruckert C."/>
        </authorList>
    </citation>
    <scope>NUCLEOTIDE SEQUENCE [LARGE SCALE GENOMIC DNA]</scope>
    <source>
        <strain evidence="4 5">NBRC 110095</strain>
    </source>
</reference>
<dbReference type="Pfam" id="PF00990">
    <property type="entry name" value="GGDEF"/>
    <property type="match status" value="1"/>
</dbReference>
<protein>
    <recommendedName>
        <fullName evidence="6">EAL domain-containing protein</fullName>
    </recommendedName>
</protein>
<evidence type="ECO:0008006" key="6">
    <source>
        <dbReference type="Google" id="ProtNLM"/>
    </source>
</evidence>
<dbReference type="Proteomes" id="UP001156870">
    <property type="component" value="Unassembled WGS sequence"/>
</dbReference>